<feature type="region of interest" description="Disordered" evidence="5">
    <location>
        <begin position="217"/>
        <end position="237"/>
    </location>
</feature>
<dbReference type="AlphaFoldDB" id="A0AAD3D524"/>
<sequence length="586" mass="65321">MDEGKEQQVLVAHDSKCQLESCFAITAKALHETLNDSSNSSNTLDTTLTEISSACFIVSKSWIEKSRHDRVRALKEQIQSNKKHFIVPRVSLNAQENIKESDSLLAKFSALSLKSETKTSSTSDNIYEAFAQIIANEILQEKSCLFPSNTSEIQNKSMVKLPGMIFGKAKSAIKSFMASYDLTEDSTMKNIDNANVDEDDDANAEFDDSIIDEDDAGAYSSDAQISKGPKEESRNSDHIVSQEDYIWNIRLLIESYKLILSHVEAVIADQRKNGDDDGLTTTKSDDVQSNAPSSGILLDRYGIGPRSFLQICRNAGTEKSTILQHLSHGPALEIILHMLLATNKAKLTPDKDIIILFPTFVTKDSLSSNEIQVEGNESDIAIFKLNHAIQSLEKRIEVLSKRSTDAQKKALECKNKSNNVKLALIHMKRHKAFLKEIENCAGILLNLENGLNSIRRAKNDIEMISVYELMKSSMKTLREDIDSDRVEDIMDELKENKDELDALHDSLHASSGDIGVSNDELEKELLELMNNDNFVDCREEEDNAPKSPSKEEQNPVCQVDESSTRIDLTGDEKLKGDKNDKIVVAA</sequence>
<comment type="similarity">
    <text evidence="2">Belongs to the SNF7 family.</text>
</comment>
<evidence type="ECO:0000256" key="4">
    <source>
        <dbReference type="SAM" id="Coils"/>
    </source>
</evidence>
<gene>
    <name evidence="6" type="ORF">CTEN210_14384</name>
</gene>
<keyword evidence="7" id="KW-1185">Reference proteome</keyword>
<accession>A0AAD3D524</accession>
<reference evidence="6 7" key="1">
    <citation type="journal article" date="2021" name="Sci. Rep.">
        <title>The genome of the diatom Chaetoceros tenuissimus carries an ancient integrated fragment of an extant virus.</title>
        <authorList>
            <person name="Hongo Y."/>
            <person name="Kimura K."/>
            <person name="Takaki Y."/>
            <person name="Yoshida Y."/>
            <person name="Baba S."/>
            <person name="Kobayashi G."/>
            <person name="Nagasaki K."/>
            <person name="Hano T."/>
            <person name="Tomaru Y."/>
        </authorList>
    </citation>
    <scope>NUCLEOTIDE SEQUENCE [LARGE SCALE GENOMIC DNA]</scope>
    <source>
        <strain evidence="6 7">NIES-3715</strain>
    </source>
</reference>
<feature type="coiled-coil region" evidence="4">
    <location>
        <begin position="483"/>
        <end position="510"/>
    </location>
</feature>
<dbReference type="GO" id="GO:0005771">
    <property type="term" value="C:multivesicular body"/>
    <property type="evidence" value="ECO:0007669"/>
    <property type="project" value="TreeGrafter"/>
</dbReference>
<feature type="region of interest" description="Disordered" evidence="5">
    <location>
        <begin position="539"/>
        <end position="573"/>
    </location>
</feature>
<evidence type="ECO:0000256" key="5">
    <source>
        <dbReference type="SAM" id="MobiDB-lite"/>
    </source>
</evidence>
<dbReference type="InterPro" id="IPR005024">
    <property type="entry name" value="Snf7_fam"/>
</dbReference>
<dbReference type="PANTHER" id="PTHR22761:SF10">
    <property type="entry name" value="GH13992P"/>
    <property type="match status" value="1"/>
</dbReference>
<keyword evidence="4" id="KW-0175">Coiled coil</keyword>
<keyword evidence="3" id="KW-0967">Endosome</keyword>
<dbReference type="GO" id="GO:0000815">
    <property type="term" value="C:ESCRT III complex"/>
    <property type="evidence" value="ECO:0007669"/>
    <property type="project" value="TreeGrafter"/>
</dbReference>
<evidence type="ECO:0000256" key="3">
    <source>
        <dbReference type="ARBA" id="ARBA00022753"/>
    </source>
</evidence>
<feature type="compositionally biased region" description="Basic and acidic residues" evidence="5">
    <location>
        <begin position="228"/>
        <end position="237"/>
    </location>
</feature>
<dbReference type="GO" id="GO:0009898">
    <property type="term" value="C:cytoplasmic side of plasma membrane"/>
    <property type="evidence" value="ECO:0007669"/>
    <property type="project" value="TreeGrafter"/>
</dbReference>
<evidence type="ECO:0000256" key="1">
    <source>
        <dbReference type="ARBA" id="ARBA00004177"/>
    </source>
</evidence>
<dbReference type="GO" id="GO:0006900">
    <property type="term" value="P:vesicle budding from membrane"/>
    <property type="evidence" value="ECO:0007669"/>
    <property type="project" value="TreeGrafter"/>
</dbReference>
<evidence type="ECO:0000313" key="6">
    <source>
        <dbReference type="EMBL" id="GFH57908.1"/>
    </source>
</evidence>
<evidence type="ECO:0000256" key="2">
    <source>
        <dbReference type="ARBA" id="ARBA00006190"/>
    </source>
</evidence>
<evidence type="ECO:0008006" key="8">
    <source>
        <dbReference type="Google" id="ProtNLM"/>
    </source>
</evidence>
<feature type="coiled-coil region" evidence="4">
    <location>
        <begin position="382"/>
        <end position="409"/>
    </location>
</feature>
<dbReference type="Gene3D" id="1.10.287.1060">
    <property type="entry name" value="ESAT-6-like"/>
    <property type="match status" value="1"/>
</dbReference>
<protein>
    <recommendedName>
        <fullName evidence="8">SNF7 family protein</fullName>
    </recommendedName>
</protein>
<dbReference type="EMBL" id="BLLK01000060">
    <property type="protein sequence ID" value="GFH57908.1"/>
    <property type="molecule type" value="Genomic_DNA"/>
</dbReference>
<dbReference type="GO" id="GO:0032511">
    <property type="term" value="P:late endosome to vacuole transport via multivesicular body sorting pathway"/>
    <property type="evidence" value="ECO:0007669"/>
    <property type="project" value="TreeGrafter"/>
</dbReference>
<comment type="caution">
    <text evidence="6">The sequence shown here is derived from an EMBL/GenBank/DDBJ whole genome shotgun (WGS) entry which is preliminary data.</text>
</comment>
<comment type="subcellular location">
    <subcellularLocation>
        <location evidence="1">Endosome</location>
    </subcellularLocation>
</comment>
<name>A0AAD3D524_9STRA</name>
<dbReference type="PANTHER" id="PTHR22761">
    <property type="entry name" value="CHARGED MULTIVESICULAR BODY PROTEIN"/>
    <property type="match status" value="1"/>
</dbReference>
<dbReference type="Proteomes" id="UP001054902">
    <property type="component" value="Unassembled WGS sequence"/>
</dbReference>
<feature type="compositionally biased region" description="Basic and acidic residues" evidence="5">
    <location>
        <begin position="562"/>
        <end position="573"/>
    </location>
</feature>
<dbReference type="Pfam" id="PF03357">
    <property type="entry name" value="Snf7"/>
    <property type="match status" value="1"/>
</dbReference>
<evidence type="ECO:0000313" key="7">
    <source>
        <dbReference type="Proteomes" id="UP001054902"/>
    </source>
</evidence>
<proteinExistence type="inferred from homology"/>
<organism evidence="6 7">
    <name type="scientific">Chaetoceros tenuissimus</name>
    <dbReference type="NCBI Taxonomy" id="426638"/>
    <lineage>
        <taxon>Eukaryota</taxon>
        <taxon>Sar</taxon>
        <taxon>Stramenopiles</taxon>
        <taxon>Ochrophyta</taxon>
        <taxon>Bacillariophyta</taxon>
        <taxon>Coscinodiscophyceae</taxon>
        <taxon>Chaetocerotophycidae</taxon>
        <taxon>Chaetocerotales</taxon>
        <taxon>Chaetocerotaceae</taxon>
        <taxon>Chaetoceros</taxon>
    </lineage>
</organism>